<sequence>MDFPKYVAINDNDMELAIREGIAPMLTWYDSKRNYLPYFSLYVQEDFYGAGHHPSLSNVHVMGRYLEVLPKASRIANVEVPQEVYDHLRYWAFHIFDNEMEMPADLNLETLESLPSCDLHNLREAMFAFVGLLDLNPNDQEALKMAKHLIRMVDRYFDYDTGKWKEKLFEQERHGKVWCCCCNEYEHFRFASTVGRYIGALVKLYKVSHLQEAVDQAVRLKDACFRFHLREDGAFVGERFAEHVHSTTSTLSGIAMLGDLLHDFSILERVKSFLDHGYYQIALKDIGWCTENGMRTDLIGEANDAAELMEACICLGNAGYEEYYSRAEKALRCHILPMQLLDTSFLPNTPDEDDAKNQFASRLKGACGQPSPYGHEYEPNTTLNYGGMLQFNWDNLAGVISGLCFAWNYRVTYHSGVASVNLQFDYKDENICIKSPYGNDGVCMITLSKLMPVRIRLSDLTDRQAICMDLDREDISYTMDRNWLYLFCLPIDEPVAIPMHFVREIRDYTFNNHDLRFQFEGDHVIAARSKGKRLCFFPELEEREQI</sequence>
<evidence type="ECO:0000313" key="2">
    <source>
        <dbReference type="Proteomes" id="UP000632659"/>
    </source>
</evidence>
<evidence type="ECO:0000313" key="1">
    <source>
        <dbReference type="EMBL" id="MBC8611440.1"/>
    </source>
</evidence>
<dbReference type="InterPro" id="IPR008928">
    <property type="entry name" value="6-hairpin_glycosidase_sf"/>
</dbReference>
<keyword evidence="2" id="KW-1185">Reference proteome</keyword>
<organism evidence="1 2">
    <name type="scientific">Massiliimalia timonensis</name>
    <dbReference type="NCBI Taxonomy" id="1987501"/>
    <lineage>
        <taxon>Bacteria</taxon>
        <taxon>Bacillati</taxon>
        <taxon>Bacillota</taxon>
        <taxon>Clostridia</taxon>
        <taxon>Eubacteriales</taxon>
        <taxon>Oscillospiraceae</taxon>
        <taxon>Massiliimalia</taxon>
    </lineage>
</organism>
<accession>A0A8J6TXM5</accession>
<comment type="caution">
    <text evidence="1">The sequence shown here is derived from an EMBL/GenBank/DDBJ whole genome shotgun (WGS) entry which is preliminary data.</text>
</comment>
<dbReference type="RefSeq" id="WP_187536650.1">
    <property type="nucleotide sequence ID" value="NZ_JACRTL010000005.1"/>
</dbReference>
<dbReference type="EMBL" id="JACRTL010000005">
    <property type="protein sequence ID" value="MBC8611440.1"/>
    <property type="molecule type" value="Genomic_DNA"/>
</dbReference>
<dbReference type="Proteomes" id="UP000632659">
    <property type="component" value="Unassembled WGS sequence"/>
</dbReference>
<dbReference type="AlphaFoldDB" id="A0A8J6TXM5"/>
<reference evidence="1" key="1">
    <citation type="submission" date="2020-08" db="EMBL/GenBank/DDBJ databases">
        <title>Genome public.</title>
        <authorList>
            <person name="Liu C."/>
            <person name="Sun Q."/>
        </authorList>
    </citation>
    <scope>NUCLEOTIDE SEQUENCE</scope>
    <source>
        <strain evidence="1">NSJ-15</strain>
    </source>
</reference>
<protein>
    <submittedName>
        <fullName evidence="1">Uncharacterized protein</fullName>
    </submittedName>
</protein>
<name>A0A8J6TXM5_9FIRM</name>
<dbReference type="GO" id="GO:0005975">
    <property type="term" value="P:carbohydrate metabolic process"/>
    <property type="evidence" value="ECO:0007669"/>
    <property type="project" value="InterPro"/>
</dbReference>
<gene>
    <name evidence="1" type="ORF">H8702_10040</name>
</gene>
<proteinExistence type="predicted"/>
<dbReference type="SUPFAM" id="SSF48208">
    <property type="entry name" value="Six-hairpin glycosidases"/>
    <property type="match status" value="1"/>
</dbReference>